<reference evidence="2 3" key="1">
    <citation type="submission" date="2017-06" db="EMBL/GenBank/DDBJ databases">
        <authorList>
            <person name="Kim H.J."/>
            <person name="Triplett B.A."/>
        </authorList>
    </citation>
    <scope>NUCLEOTIDE SEQUENCE [LARGE SCALE GENOMIC DNA]</scope>
    <source>
        <strain evidence="2 3">CGMCC 4.5593</strain>
    </source>
</reference>
<dbReference type="RefSeq" id="WP_089253570.1">
    <property type="nucleotide sequence ID" value="NZ_FZPH01000013.1"/>
</dbReference>
<dbReference type="SUPFAM" id="SSF117070">
    <property type="entry name" value="LEA14-like"/>
    <property type="match status" value="1"/>
</dbReference>
<organism evidence="2 3">
    <name type="scientific">Asanoa hainanensis</name>
    <dbReference type="NCBI Taxonomy" id="560556"/>
    <lineage>
        <taxon>Bacteria</taxon>
        <taxon>Bacillati</taxon>
        <taxon>Actinomycetota</taxon>
        <taxon>Actinomycetes</taxon>
        <taxon>Micromonosporales</taxon>
        <taxon>Micromonosporaceae</taxon>
        <taxon>Asanoa</taxon>
    </lineage>
</organism>
<evidence type="ECO:0000256" key="1">
    <source>
        <dbReference type="SAM" id="SignalP"/>
    </source>
</evidence>
<dbReference type="Proteomes" id="UP000198362">
    <property type="component" value="Unassembled WGS sequence"/>
</dbReference>
<dbReference type="OrthoDB" id="3296747at2"/>
<gene>
    <name evidence="2" type="ORF">SAMN05421812_113151</name>
</gene>
<sequence>MKLTTALAAVAMVLSLAGAATGSVAVPNESELKLSNFSTLRWPWQKPHSPAPGAHSFTIEGTSVAGLYPGAQRSMAVRVRNPYHFDLSISRISGEVVKSSRRACPAHPGNLIAGSHDGRLPITVRARQSRDAGSIPIRMPASVTNECSGVTFTIRITGVATKVNK</sequence>
<name>A0A239P4R3_9ACTN</name>
<feature type="signal peptide" evidence="1">
    <location>
        <begin position="1"/>
        <end position="19"/>
    </location>
</feature>
<keyword evidence="1" id="KW-0732">Signal</keyword>
<dbReference type="EMBL" id="FZPH01000013">
    <property type="protein sequence ID" value="SNT61628.1"/>
    <property type="molecule type" value="Genomic_DNA"/>
</dbReference>
<feature type="chain" id="PRO_5039669896" evidence="1">
    <location>
        <begin position="20"/>
        <end position="165"/>
    </location>
</feature>
<proteinExistence type="predicted"/>
<dbReference type="AlphaFoldDB" id="A0A239P4R3"/>
<evidence type="ECO:0000313" key="2">
    <source>
        <dbReference type="EMBL" id="SNT61628.1"/>
    </source>
</evidence>
<protein>
    <submittedName>
        <fullName evidence="2">Uncharacterized protein</fullName>
    </submittedName>
</protein>
<keyword evidence="3" id="KW-1185">Reference proteome</keyword>
<accession>A0A239P4R3</accession>
<evidence type="ECO:0000313" key="3">
    <source>
        <dbReference type="Proteomes" id="UP000198362"/>
    </source>
</evidence>